<gene>
    <name evidence="1" type="ORF">IEZ26_00885</name>
</gene>
<dbReference type="Proteomes" id="UP000618818">
    <property type="component" value="Unassembled WGS sequence"/>
</dbReference>
<reference evidence="1 2" key="1">
    <citation type="submission" date="2020-09" db="EMBL/GenBank/DDBJ databases">
        <title>novel species in genus Nocardioides.</title>
        <authorList>
            <person name="Zhang G."/>
        </authorList>
    </citation>
    <scope>NUCLEOTIDE SEQUENCE [LARGE SCALE GENOMIC DNA]</scope>
    <source>
        <strain evidence="1 2">KCTC 39551</strain>
    </source>
</reference>
<dbReference type="InterPro" id="IPR001451">
    <property type="entry name" value="Hexapep"/>
</dbReference>
<dbReference type="Pfam" id="PF00132">
    <property type="entry name" value="Hexapep"/>
    <property type="match status" value="1"/>
</dbReference>
<proteinExistence type="predicted"/>
<dbReference type="InterPro" id="IPR011004">
    <property type="entry name" value="Trimer_LpxA-like_sf"/>
</dbReference>
<name>A0ABR8N7I6_9ACTN</name>
<dbReference type="RefSeq" id="WP_191193057.1">
    <property type="nucleotide sequence ID" value="NZ_JACXYZ010000001.1"/>
</dbReference>
<evidence type="ECO:0000313" key="2">
    <source>
        <dbReference type="Proteomes" id="UP000618818"/>
    </source>
</evidence>
<dbReference type="PANTHER" id="PTHR43300">
    <property type="entry name" value="ACETYLTRANSFERASE"/>
    <property type="match status" value="1"/>
</dbReference>
<dbReference type="CDD" id="cd03358">
    <property type="entry name" value="LbH_WxcM_N_like"/>
    <property type="match status" value="1"/>
</dbReference>
<dbReference type="InterPro" id="IPR050179">
    <property type="entry name" value="Trans_hexapeptide_repeat"/>
</dbReference>
<dbReference type="EMBL" id="JACXYZ010000001">
    <property type="protein sequence ID" value="MBD3923160.1"/>
    <property type="molecule type" value="Genomic_DNA"/>
</dbReference>
<dbReference type="PANTHER" id="PTHR43300:SF4">
    <property type="entry name" value="ACYL-[ACYL-CARRIER-PROTEIN]--UDP-N-ACETYLGLUCOSAMINE O-ACYLTRANSFERASE"/>
    <property type="match status" value="1"/>
</dbReference>
<dbReference type="SUPFAM" id="SSF51161">
    <property type="entry name" value="Trimeric LpxA-like enzymes"/>
    <property type="match status" value="1"/>
</dbReference>
<dbReference type="Gene3D" id="2.160.10.10">
    <property type="entry name" value="Hexapeptide repeat proteins"/>
    <property type="match status" value="1"/>
</dbReference>
<sequence length="209" mass="21833">MTSLSNARPGSRDRALVAPTATVEDGARVGPGAQVWDQTVVRSGAQVGDGTILGRGVYVGPGVRIGERCKVQNQALVYEPAVLGNGVFIGPAVVLTNDTYPRAVTTDGRRKGAEDWEPVGVTIEEGASVGARAVCVAPVRIGRWASVGAGSVVTRDVPDHALVVGSPARRIGWVGRSGVPLVSDNRDRWICPVTGEVYVEAAGRLEEAR</sequence>
<protein>
    <submittedName>
        <fullName evidence="1">N-acetyltransferase</fullName>
    </submittedName>
</protein>
<keyword evidence="2" id="KW-1185">Reference proteome</keyword>
<evidence type="ECO:0000313" key="1">
    <source>
        <dbReference type="EMBL" id="MBD3923160.1"/>
    </source>
</evidence>
<comment type="caution">
    <text evidence="1">The sequence shown here is derived from an EMBL/GenBank/DDBJ whole genome shotgun (WGS) entry which is preliminary data.</text>
</comment>
<dbReference type="Pfam" id="PF14602">
    <property type="entry name" value="Hexapep_2"/>
    <property type="match status" value="1"/>
</dbReference>
<accession>A0ABR8N7I6</accession>
<organism evidence="1 2">
    <name type="scientific">Nocardioides cavernae</name>
    <dbReference type="NCBI Taxonomy" id="1921566"/>
    <lineage>
        <taxon>Bacteria</taxon>
        <taxon>Bacillati</taxon>
        <taxon>Actinomycetota</taxon>
        <taxon>Actinomycetes</taxon>
        <taxon>Propionibacteriales</taxon>
        <taxon>Nocardioidaceae</taxon>
        <taxon>Nocardioides</taxon>
    </lineage>
</organism>